<evidence type="ECO:0000256" key="4">
    <source>
        <dbReference type="ARBA" id="ARBA00022597"/>
    </source>
</evidence>
<keyword evidence="11" id="KW-1185">Reference proteome</keyword>
<evidence type="ECO:0000256" key="8">
    <source>
        <dbReference type="ARBA" id="ARBA00023136"/>
    </source>
</evidence>
<dbReference type="FunFam" id="2.40.50.100:FF:000014">
    <property type="entry name" value="Maltose/maltodextrin import ATP-binding protein MalK"/>
    <property type="match status" value="1"/>
</dbReference>
<dbReference type="GO" id="GO:0005524">
    <property type="term" value="F:ATP binding"/>
    <property type="evidence" value="ECO:0007669"/>
    <property type="project" value="UniProtKB-KW"/>
</dbReference>
<keyword evidence="2" id="KW-1003">Cell membrane</keyword>
<dbReference type="RefSeq" id="WP_032550491.1">
    <property type="nucleotide sequence ID" value="NZ_AP025488.1"/>
</dbReference>
<dbReference type="InterPro" id="IPR015855">
    <property type="entry name" value="ABC_transpr_MalK-like"/>
</dbReference>
<dbReference type="CDD" id="cd03301">
    <property type="entry name" value="ABC_MalK_N"/>
    <property type="match status" value="1"/>
</dbReference>
<dbReference type="InterPro" id="IPR008995">
    <property type="entry name" value="Mo/tungstate-bd_C_term_dom"/>
</dbReference>
<comment type="caution">
    <text evidence="10">The sequence shown here is derived from an EMBL/GenBank/DDBJ whole genome shotgun (WGS) entry which is preliminary data.</text>
</comment>
<organism evidence="10 11">
    <name type="scientific">Vibrio fortis</name>
    <dbReference type="NCBI Taxonomy" id="212667"/>
    <lineage>
        <taxon>Bacteria</taxon>
        <taxon>Pseudomonadati</taxon>
        <taxon>Pseudomonadota</taxon>
        <taxon>Gammaproteobacteria</taxon>
        <taxon>Vibrionales</taxon>
        <taxon>Vibrionaceae</taxon>
        <taxon>Vibrio</taxon>
    </lineage>
</organism>
<keyword evidence="5" id="KW-0547">Nucleotide-binding</keyword>
<dbReference type="Proteomes" id="UP000027219">
    <property type="component" value="Unassembled WGS sequence"/>
</dbReference>
<dbReference type="PANTHER" id="PTHR43875">
    <property type="entry name" value="MALTODEXTRIN IMPORT ATP-BINDING PROTEIN MSMX"/>
    <property type="match status" value="1"/>
</dbReference>
<dbReference type="Pfam" id="PF00005">
    <property type="entry name" value="ABC_tran"/>
    <property type="match status" value="1"/>
</dbReference>
<evidence type="ECO:0000259" key="9">
    <source>
        <dbReference type="PROSITE" id="PS50893"/>
    </source>
</evidence>
<evidence type="ECO:0000256" key="2">
    <source>
        <dbReference type="ARBA" id="ARBA00022475"/>
    </source>
</evidence>
<dbReference type="PROSITE" id="PS00211">
    <property type="entry name" value="ABC_TRANSPORTER_1"/>
    <property type="match status" value="1"/>
</dbReference>
<sequence length="370" mass="40919">MASVTLKNVYKSYGDVQISKDVNLEINEGEFVVFVGPSGCGKSTLLRCIAGLEDITSGDLYIGDERMNDVEPSKRGVGMVFQSYALYPHLNLYDNMSFGLKLAKADKAEIDKRVEHAAEILQLGHLLERQPKALSGGQRQRVAIGRTLVSQPNVFLLDEPLSNLDAALRVQMRSQITKLQRQLGCTMIYVTHDQVEAMTMADKIVVLDGGYVSQVGKPLDLYHYPQNRFVAGFIGSPKMNFMSVHIEAVESERVMVQLSNGMTFWVPVDGTTVNVGDRMSLGVRPEHLLSAENGDATIEGEVMIVEKLGNETQVYLNLESADADVIFRQPDTLDVEVGDKLAIGIPAHRCHLFHSDGKACRRLYVEKGTE</sequence>
<dbReference type="PROSITE" id="PS50893">
    <property type="entry name" value="ABC_TRANSPORTER_2"/>
    <property type="match status" value="1"/>
</dbReference>
<dbReference type="STRING" id="212667.VFDL14_17695"/>
<dbReference type="Pfam" id="PF08402">
    <property type="entry name" value="TOBE_2"/>
    <property type="match status" value="1"/>
</dbReference>
<dbReference type="SMART" id="SM00382">
    <property type="entry name" value="AAA"/>
    <property type="match status" value="1"/>
</dbReference>
<keyword evidence="7" id="KW-1278">Translocase</keyword>
<dbReference type="InterPro" id="IPR027417">
    <property type="entry name" value="P-loop_NTPase"/>
</dbReference>
<name>A0A066UXV1_9VIBR</name>
<evidence type="ECO:0000256" key="1">
    <source>
        <dbReference type="ARBA" id="ARBA00022448"/>
    </source>
</evidence>
<evidence type="ECO:0000256" key="6">
    <source>
        <dbReference type="ARBA" id="ARBA00022840"/>
    </source>
</evidence>
<dbReference type="SUPFAM" id="SSF50331">
    <property type="entry name" value="MOP-like"/>
    <property type="match status" value="1"/>
</dbReference>
<reference evidence="10 11" key="1">
    <citation type="submission" date="2014-02" db="EMBL/GenBank/DDBJ databases">
        <title>Vibrio fortis Dalian14 Genome Sequencing.</title>
        <authorList>
            <person name="Wang Y."/>
            <person name="Song L."/>
            <person name="Liu G."/>
            <person name="Ding J."/>
        </authorList>
    </citation>
    <scope>NUCLEOTIDE SEQUENCE [LARGE SCALE GENOMIC DNA]</scope>
    <source>
        <strain evidence="10 11">Dalian14</strain>
    </source>
</reference>
<dbReference type="InterPro" id="IPR003439">
    <property type="entry name" value="ABC_transporter-like_ATP-bd"/>
</dbReference>
<keyword evidence="6 10" id="KW-0067">ATP-binding</keyword>
<evidence type="ECO:0000313" key="10">
    <source>
        <dbReference type="EMBL" id="KDN29083.1"/>
    </source>
</evidence>
<keyword evidence="4" id="KW-0762">Sugar transport</keyword>
<dbReference type="OrthoDB" id="9802264at2"/>
<keyword evidence="1" id="KW-0813">Transport</keyword>
<dbReference type="Gene3D" id="2.40.50.100">
    <property type="match status" value="1"/>
</dbReference>
<protein>
    <submittedName>
        <fullName evidence="10">Maltose/maltodextrin transporter ATP-binding protein</fullName>
    </submittedName>
</protein>
<keyword evidence="8" id="KW-0472">Membrane</keyword>
<accession>A0A066UXV1</accession>
<dbReference type="GO" id="GO:0055052">
    <property type="term" value="C:ATP-binding cassette (ABC) transporter complex, substrate-binding subunit-containing"/>
    <property type="evidence" value="ECO:0007669"/>
    <property type="project" value="TreeGrafter"/>
</dbReference>
<gene>
    <name evidence="10" type="ORF">VFDL14_17695</name>
</gene>
<dbReference type="InterPro" id="IPR017871">
    <property type="entry name" value="ABC_transporter-like_CS"/>
</dbReference>
<dbReference type="InterPro" id="IPR012340">
    <property type="entry name" value="NA-bd_OB-fold"/>
</dbReference>
<evidence type="ECO:0000256" key="5">
    <source>
        <dbReference type="ARBA" id="ARBA00022741"/>
    </source>
</evidence>
<dbReference type="GO" id="GO:0016887">
    <property type="term" value="F:ATP hydrolysis activity"/>
    <property type="evidence" value="ECO:0007669"/>
    <property type="project" value="InterPro"/>
</dbReference>
<proteinExistence type="predicted"/>
<feature type="domain" description="ABC transporter" evidence="9">
    <location>
        <begin position="4"/>
        <end position="234"/>
    </location>
</feature>
<dbReference type="InterPro" id="IPR003593">
    <property type="entry name" value="AAA+_ATPase"/>
</dbReference>
<dbReference type="Gene3D" id="3.40.50.300">
    <property type="entry name" value="P-loop containing nucleotide triphosphate hydrolases"/>
    <property type="match status" value="1"/>
</dbReference>
<dbReference type="InterPro" id="IPR047641">
    <property type="entry name" value="ABC_transpr_MalK/UgpC-like"/>
</dbReference>
<evidence type="ECO:0000256" key="3">
    <source>
        <dbReference type="ARBA" id="ARBA00022519"/>
    </source>
</evidence>
<dbReference type="NCBIfam" id="NF008653">
    <property type="entry name" value="PRK11650.1"/>
    <property type="match status" value="1"/>
</dbReference>
<evidence type="ECO:0000256" key="7">
    <source>
        <dbReference type="ARBA" id="ARBA00022967"/>
    </source>
</evidence>
<dbReference type="GO" id="GO:0015423">
    <property type="term" value="F:ABC-type maltose transporter activity"/>
    <property type="evidence" value="ECO:0007669"/>
    <property type="project" value="TreeGrafter"/>
</dbReference>
<dbReference type="InterPro" id="IPR013611">
    <property type="entry name" value="Transp-assoc_OB_typ2"/>
</dbReference>
<keyword evidence="3" id="KW-0997">Cell inner membrane</keyword>
<dbReference type="EMBL" id="JFFR01000012">
    <property type="protein sequence ID" value="KDN29083.1"/>
    <property type="molecule type" value="Genomic_DNA"/>
</dbReference>
<dbReference type="PANTHER" id="PTHR43875:SF3">
    <property type="entry name" value="MALTOSE_MALTODEXTRIN IMPORT ATP-BINDING PROTEIN MALK"/>
    <property type="match status" value="1"/>
</dbReference>
<dbReference type="AlphaFoldDB" id="A0A066UXV1"/>
<dbReference type="GO" id="GO:1990060">
    <property type="term" value="C:maltose transport complex"/>
    <property type="evidence" value="ECO:0007669"/>
    <property type="project" value="TreeGrafter"/>
</dbReference>
<dbReference type="FunFam" id="3.40.50.300:FF:000042">
    <property type="entry name" value="Maltose/maltodextrin ABC transporter, ATP-binding protein"/>
    <property type="match status" value="1"/>
</dbReference>
<evidence type="ECO:0000313" key="11">
    <source>
        <dbReference type="Proteomes" id="UP000027219"/>
    </source>
</evidence>
<dbReference type="SUPFAM" id="SSF52540">
    <property type="entry name" value="P-loop containing nucleoside triphosphate hydrolases"/>
    <property type="match status" value="1"/>
</dbReference>
<dbReference type="NCBIfam" id="NF008233">
    <property type="entry name" value="PRK11000.1"/>
    <property type="match status" value="1"/>
</dbReference>
<dbReference type="Gene3D" id="2.40.50.140">
    <property type="entry name" value="Nucleic acid-binding proteins"/>
    <property type="match status" value="1"/>
</dbReference>